<evidence type="ECO:0000313" key="3">
    <source>
        <dbReference type="Proteomes" id="UP000284706"/>
    </source>
</evidence>
<feature type="transmembrane region" description="Helical" evidence="1">
    <location>
        <begin position="119"/>
        <end position="143"/>
    </location>
</feature>
<protein>
    <submittedName>
        <fullName evidence="2">Uncharacterized protein</fullName>
    </submittedName>
</protein>
<keyword evidence="1" id="KW-0472">Membrane</keyword>
<comment type="caution">
    <text evidence="2">The sequence shown here is derived from an EMBL/GenBank/DDBJ whole genome shotgun (WGS) entry which is preliminary data.</text>
</comment>
<feature type="transmembrane region" description="Helical" evidence="1">
    <location>
        <begin position="52"/>
        <end position="75"/>
    </location>
</feature>
<accession>A0A409WDX6</accession>
<sequence>MSASPALISGDKEDGPPFTILTVLIMPVITKPWGNGAMKMHNRPRWPHVRRWAFAVIALASIIASWTLAGVIITWRRKVPLEDHKTIQDATISAKALRLMFVMDALLLVAILATLIFDLTVAVCAITVPNFWIYMFFAVYTTWKRNLPLSQPITSQELAGVSKKMMVVNGLTTANGVFFNVAIWYFMRPINPSRTRSNRARAISIVSPNPATMEDGAVEVAVRGRIEDGRS</sequence>
<dbReference type="AlphaFoldDB" id="A0A409WDX6"/>
<gene>
    <name evidence="2" type="ORF">CVT26_013968</name>
</gene>
<feature type="transmembrane region" description="Helical" evidence="1">
    <location>
        <begin position="96"/>
        <end position="113"/>
    </location>
</feature>
<dbReference type="Proteomes" id="UP000284706">
    <property type="component" value="Unassembled WGS sequence"/>
</dbReference>
<keyword evidence="1" id="KW-1133">Transmembrane helix</keyword>
<evidence type="ECO:0000313" key="2">
    <source>
        <dbReference type="EMBL" id="PPQ76676.1"/>
    </source>
</evidence>
<dbReference type="EMBL" id="NHYE01005133">
    <property type="protein sequence ID" value="PPQ76676.1"/>
    <property type="molecule type" value="Genomic_DNA"/>
</dbReference>
<feature type="transmembrane region" description="Helical" evidence="1">
    <location>
        <begin position="164"/>
        <end position="187"/>
    </location>
</feature>
<name>A0A409WDX6_9AGAR</name>
<evidence type="ECO:0000256" key="1">
    <source>
        <dbReference type="SAM" id="Phobius"/>
    </source>
</evidence>
<keyword evidence="1" id="KW-0812">Transmembrane</keyword>
<reference evidence="2 3" key="1">
    <citation type="journal article" date="2018" name="Evol. Lett.">
        <title>Horizontal gene cluster transfer increased hallucinogenic mushroom diversity.</title>
        <authorList>
            <person name="Reynolds H.T."/>
            <person name="Vijayakumar V."/>
            <person name="Gluck-Thaler E."/>
            <person name="Korotkin H.B."/>
            <person name="Matheny P.B."/>
            <person name="Slot J.C."/>
        </authorList>
    </citation>
    <scope>NUCLEOTIDE SEQUENCE [LARGE SCALE GENOMIC DNA]</scope>
    <source>
        <strain evidence="2 3">SRW20</strain>
    </source>
</reference>
<keyword evidence="3" id="KW-1185">Reference proteome</keyword>
<dbReference type="InParanoid" id="A0A409WDX6"/>
<organism evidence="2 3">
    <name type="scientific">Gymnopilus dilepis</name>
    <dbReference type="NCBI Taxonomy" id="231916"/>
    <lineage>
        <taxon>Eukaryota</taxon>
        <taxon>Fungi</taxon>
        <taxon>Dikarya</taxon>
        <taxon>Basidiomycota</taxon>
        <taxon>Agaricomycotina</taxon>
        <taxon>Agaricomycetes</taxon>
        <taxon>Agaricomycetidae</taxon>
        <taxon>Agaricales</taxon>
        <taxon>Agaricineae</taxon>
        <taxon>Hymenogastraceae</taxon>
        <taxon>Gymnopilus</taxon>
    </lineage>
</organism>
<proteinExistence type="predicted"/>